<accession>A0A392TUA2</accession>
<protein>
    <recommendedName>
        <fullName evidence="1">Retroviral polymerase SH3-like domain-containing protein</fullName>
    </recommendedName>
</protein>
<keyword evidence="3" id="KW-1185">Reference proteome</keyword>
<dbReference type="Proteomes" id="UP000265520">
    <property type="component" value="Unassembled WGS sequence"/>
</dbReference>
<feature type="domain" description="Retroviral polymerase SH3-like" evidence="1">
    <location>
        <begin position="21"/>
        <end position="51"/>
    </location>
</feature>
<organism evidence="2 3">
    <name type="scientific">Trifolium medium</name>
    <dbReference type="NCBI Taxonomy" id="97028"/>
    <lineage>
        <taxon>Eukaryota</taxon>
        <taxon>Viridiplantae</taxon>
        <taxon>Streptophyta</taxon>
        <taxon>Embryophyta</taxon>
        <taxon>Tracheophyta</taxon>
        <taxon>Spermatophyta</taxon>
        <taxon>Magnoliopsida</taxon>
        <taxon>eudicotyledons</taxon>
        <taxon>Gunneridae</taxon>
        <taxon>Pentapetalae</taxon>
        <taxon>rosids</taxon>
        <taxon>fabids</taxon>
        <taxon>Fabales</taxon>
        <taxon>Fabaceae</taxon>
        <taxon>Papilionoideae</taxon>
        <taxon>50 kb inversion clade</taxon>
        <taxon>NPAAA clade</taxon>
        <taxon>Hologalegina</taxon>
        <taxon>IRL clade</taxon>
        <taxon>Trifolieae</taxon>
        <taxon>Trifolium</taxon>
    </lineage>
</organism>
<dbReference type="AlphaFoldDB" id="A0A392TUA2"/>
<evidence type="ECO:0000259" key="1">
    <source>
        <dbReference type="Pfam" id="PF25597"/>
    </source>
</evidence>
<evidence type="ECO:0000313" key="3">
    <source>
        <dbReference type="Proteomes" id="UP000265520"/>
    </source>
</evidence>
<dbReference type="EMBL" id="LXQA010657481">
    <property type="protein sequence ID" value="MCI64509.1"/>
    <property type="molecule type" value="Genomic_DNA"/>
</dbReference>
<proteinExistence type="predicted"/>
<name>A0A392TUA2_9FABA</name>
<comment type="caution">
    <text evidence="2">The sequence shown here is derived from an EMBL/GenBank/DDBJ whole genome shotgun (WGS) entry which is preliminary data.</text>
</comment>
<sequence length="54" mass="6094">PNIFLSSLNLSALSGLVKISAYKLYNPNSNKVVISRDVVVDEKSQWNWNSELNK</sequence>
<dbReference type="Pfam" id="PF25597">
    <property type="entry name" value="SH3_retrovirus"/>
    <property type="match status" value="1"/>
</dbReference>
<evidence type="ECO:0000313" key="2">
    <source>
        <dbReference type="EMBL" id="MCI64509.1"/>
    </source>
</evidence>
<reference evidence="2 3" key="1">
    <citation type="journal article" date="2018" name="Front. Plant Sci.">
        <title>Red Clover (Trifolium pratense) and Zigzag Clover (T. medium) - A Picture of Genomic Similarities and Differences.</title>
        <authorList>
            <person name="Dluhosova J."/>
            <person name="Istvanek J."/>
            <person name="Nedelnik J."/>
            <person name="Repkova J."/>
        </authorList>
    </citation>
    <scope>NUCLEOTIDE SEQUENCE [LARGE SCALE GENOMIC DNA]</scope>
    <source>
        <strain evidence="3">cv. 10/8</strain>
        <tissue evidence="2">Leaf</tissue>
    </source>
</reference>
<dbReference type="InterPro" id="IPR057670">
    <property type="entry name" value="SH3_retrovirus"/>
</dbReference>
<feature type="non-terminal residue" evidence="2">
    <location>
        <position position="1"/>
    </location>
</feature>